<dbReference type="GO" id="GO:0006635">
    <property type="term" value="P:fatty acid beta-oxidation"/>
    <property type="evidence" value="ECO:0007669"/>
    <property type="project" value="TreeGrafter"/>
</dbReference>
<dbReference type="PANTHER" id="PTHR11941:SF54">
    <property type="entry name" value="ENOYL-COA HYDRATASE, MITOCHONDRIAL"/>
    <property type="match status" value="1"/>
</dbReference>
<dbReference type="InterPro" id="IPR029045">
    <property type="entry name" value="ClpP/crotonase-like_dom_sf"/>
</dbReference>
<accession>A0A1I5K0W6</accession>
<evidence type="ECO:0000313" key="4">
    <source>
        <dbReference type="Proteomes" id="UP000198857"/>
    </source>
</evidence>
<dbReference type="Pfam" id="PF00378">
    <property type="entry name" value="ECH_1"/>
    <property type="match status" value="1"/>
</dbReference>
<dbReference type="InterPro" id="IPR018376">
    <property type="entry name" value="Enoyl-CoA_hyd/isom_CS"/>
</dbReference>
<name>A0A1I5K0W6_9ACTN</name>
<dbReference type="Proteomes" id="UP000198857">
    <property type="component" value="Unassembled WGS sequence"/>
</dbReference>
<evidence type="ECO:0000256" key="1">
    <source>
        <dbReference type="ARBA" id="ARBA00005254"/>
    </source>
</evidence>
<sequence>MADYLRVSVHDRVGWIEYDRPPVNAFSWEMLREVPEALERHLGDPAVRVVVFASALEAHFSVGADLRVFSETDDEGVRRWVGVCHDLVRRMRASPKPLLAAVHGTAVGGGLEIVLHCDVRFAASTARLGQPEIGIGFIPPVGATQALARLLGRPRALRLLYDGTLLGAGEAHAIGLVDVVVAPERLREEVQGYAEGLARKPARALAAIRRCVTEGVDLPFDEGLAVEREEAVALGATADFREGVHAFLDRRPPVWSD</sequence>
<reference evidence="4" key="1">
    <citation type="submission" date="2016-10" db="EMBL/GenBank/DDBJ databases">
        <authorList>
            <person name="Varghese N."/>
            <person name="Submissions S."/>
        </authorList>
    </citation>
    <scope>NUCLEOTIDE SEQUENCE [LARGE SCALE GENOMIC DNA]</scope>
    <source>
        <strain evidence="4">DSM 44208</strain>
    </source>
</reference>
<dbReference type="InterPro" id="IPR001753">
    <property type="entry name" value="Enoyl-CoA_hydra/iso"/>
</dbReference>
<dbReference type="SUPFAM" id="SSF52096">
    <property type="entry name" value="ClpP/crotonase"/>
    <property type="match status" value="1"/>
</dbReference>
<proteinExistence type="inferred from homology"/>
<keyword evidence="4" id="KW-1185">Reference proteome</keyword>
<evidence type="ECO:0000313" key="3">
    <source>
        <dbReference type="EMBL" id="SFO78630.1"/>
    </source>
</evidence>
<dbReference type="RefSeq" id="WP_091107624.1">
    <property type="nucleotide sequence ID" value="NZ_FOWQ01000001.1"/>
</dbReference>
<dbReference type="OrthoDB" id="8452484at2"/>
<dbReference type="STRING" id="1523247.SAMN05660464_1184"/>
<dbReference type="GO" id="GO:0003824">
    <property type="term" value="F:catalytic activity"/>
    <property type="evidence" value="ECO:0007669"/>
    <property type="project" value="InterPro"/>
</dbReference>
<dbReference type="AlphaFoldDB" id="A0A1I5K0W6"/>
<dbReference type="PROSITE" id="PS00166">
    <property type="entry name" value="ENOYL_COA_HYDRATASE"/>
    <property type="match status" value="1"/>
</dbReference>
<dbReference type="CDD" id="cd06558">
    <property type="entry name" value="crotonase-like"/>
    <property type="match status" value="1"/>
</dbReference>
<dbReference type="PANTHER" id="PTHR11941">
    <property type="entry name" value="ENOYL-COA HYDRATASE-RELATED"/>
    <property type="match status" value="1"/>
</dbReference>
<gene>
    <name evidence="3" type="ORF">SAMN05660464_1184</name>
</gene>
<dbReference type="Gene3D" id="3.90.226.10">
    <property type="entry name" value="2-enoyl-CoA Hydratase, Chain A, domain 1"/>
    <property type="match status" value="1"/>
</dbReference>
<protein>
    <submittedName>
        <fullName evidence="3">Enoyl-CoA hydratase</fullName>
    </submittedName>
</protein>
<evidence type="ECO:0000256" key="2">
    <source>
        <dbReference type="RuleBase" id="RU003707"/>
    </source>
</evidence>
<dbReference type="EMBL" id="FOWQ01000001">
    <property type="protein sequence ID" value="SFO78630.1"/>
    <property type="molecule type" value="Genomic_DNA"/>
</dbReference>
<comment type="similarity">
    <text evidence="1 2">Belongs to the enoyl-CoA hydratase/isomerase family.</text>
</comment>
<organism evidence="3 4">
    <name type="scientific">Geodermatophilus dictyosporus</name>
    <dbReference type="NCBI Taxonomy" id="1523247"/>
    <lineage>
        <taxon>Bacteria</taxon>
        <taxon>Bacillati</taxon>
        <taxon>Actinomycetota</taxon>
        <taxon>Actinomycetes</taxon>
        <taxon>Geodermatophilales</taxon>
        <taxon>Geodermatophilaceae</taxon>
        <taxon>Geodermatophilus</taxon>
    </lineage>
</organism>